<dbReference type="GO" id="GO:0030151">
    <property type="term" value="F:molybdenum ion binding"/>
    <property type="evidence" value="ECO:0007669"/>
    <property type="project" value="InterPro"/>
</dbReference>
<accession>A0A4Y5YM46</accession>
<dbReference type="Pfam" id="PF03476">
    <property type="entry name" value="MOSC_N"/>
    <property type="match status" value="1"/>
</dbReference>
<dbReference type="InterPro" id="IPR005302">
    <property type="entry name" value="MoCF_Sase_C"/>
</dbReference>
<protein>
    <submittedName>
        <fullName evidence="2">MOSC domain-containing protein</fullName>
    </submittedName>
</protein>
<dbReference type="OrthoDB" id="9793178at2"/>
<dbReference type="PROSITE" id="PS51340">
    <property type="entry name" value="MOSC"/>
    <property type="match status" value="1"/>
</dbReference>
<dbReference type="GO" id="GO:0030170">
    <property type="term" value="F:pyridoxal phosphate binding"/>
    <property type="evidence" value="ECO:0007669"/>
    <property type="project" value="InterPro"/>
</dbReference>
<organism evidence="2 3">
    <name type="scientific">Microbacterium foliorum</name>
    <dbReference type="NCBI Taxonomy" id="104336"/>
    <lineage>
        <taxon>Bacteria</taxon>
        <taxon>Bacillati</taxon>
        <taxon>Actinomycetota</taxon>
        <taxon>Actinomycetes</taxon>
        <taxon>Micrococcales</taxon>
        <taxon>Microbacteriaceae</taxon>
        <taxon>Microbacterium</taxon>
    </lineage>
</organism>
<dbReference type="Pfam" id="PF03473">
    <property type="entry name" value="MOSC"/>
    <property type="match status" value="1"/>
</dbReference>
<dbReference type="Proteomes" id="UP000316125">
    <property type="component" value="Chromosome"/>
</dbReference>
<gene>
    <name evidence="2" type="ORF">FIV50_02005</name>
</gene>
<reference evidence="2 3" key="1">
    <citation type="submission" date="2019-06" db="EMBL/GenBank/DDBJ databases">
        <title>Complete genome of Microbacterium foliorum M2.</title>
        <authorList>
            <person name="Cao G."/>
        </authorList>
    </citation>
    <scope>NUCLEOTIDE SEQUENCE [LARGE SCALE GENOMIC DNA]</scope>
    <source>
        <strain evidence="2 3">M2</strain>
    </source>
</reference>
<sequence>MARVVSLFRHPIKGFTPESVDSLTVQPDGRIAGDRVLAFRFADATDPEHRDGLDHWPKAKGLSLQDFPGLAALRTDYDDARQRVRIEHAGALLVEAGLDDAGRVELADAVTEFVLASAEGRRLGRPGRLPLVLVGDGVTSRFQDRARGYVSVHSRGSVDALSDALGFSIDDRRFRSNVVIDDVAPWSELDWTGELSIGQVSFRTAGPIVRCLATHANPDTGARDAKVLKTLTQSFDQDEPTLGRLLLPPQDEADGSAEWLGGTISVGDEVRAR</sequence>
<dbReference type="InterPro" id="IPR005303">
    <property type="entry name" value="MOCOS_middle"/>
</dbReference>
<dbReference type="GO" id="GO:0003824">
    <property type="term" value="F:catalytic activity"/>
    <property type="evidence" value="ECO:0007669"/>
    <property type="project" value="InterPro"/>
</dbReference>
<dbReference type="EMBL" id="CP041040">
    <property type="protein sequence ID" value="QDE33678.1"/>
    <property type="molecule type" value="Genomic_DNA"/>
</dbReference>
<name>A0A4Y5YM46_9MICO</name>
<proteinExistence type="predicted"/>
<evidence type="ECO:0000259" key="1">
    <source>
        <dbReference type="PROSITE" id="PS51340"/>
    </source>
</evidence>
<evidence type="ECO:0000313" key="3">
    <source>
        <dbReference type="Proteomes" id="UP000316125"/>
    </source>
</evidence>
<dbReference type="AlphaFoldDB" id="A0A4Y5YM46"/>
<dbReference type="SUPFAM" id="SSF50800">
    <property type="entry name" value="PK beta-barrel domain-like"/>
    <property type="match status" value="1"/>
</dbReference>
<evidence type="ECO:0000313" key="2">
    <source>
        <dbReference type="EMBL" id="QDE33678.1"/>
    </source>
</evidence>
<feature type="domain" description="MOSC" evidence="1">
    <location>
        <begin position="116"/>
        <end position="273"/>
    </location>
</feature>
<dbReference type="RefSeq" id="WP_140035967.1">
    <property type="nucleotide sequence ID" value="NZ_CP041040.1"/>
</dbReference>
<dbReference type="InterPro" id="IPR011037">
    <property type="entry name" value="Pyrv_Knase-like_insert_dom_sf"/>
</dbReference>